<sequence length="208" mass="23059">MLMIRRLLLLALASTAASAAPVPLFNGKDLEGWEGNTKVWRVEDGAITGGSMEGNARNEFLVTKKPWKNFILRLEYKLVGTEGFVNGGVQFHSQRVENPAHEMRGYQADIGGGYSGCLNNELRKPQFLGVADRKLVASTEKPGEWNRYEIRAEGSRFQLFINGVKTSEYTEKDAAIPLEGFIGLQIHGDCKAVIAFRKMEIEALPDSP</sequence>
<dbReference type="Gene3D" id="2.60.120.560">
    <property type="entry name" value="Exo-inulinase, domain 1"/>
    <property type="match status" value="1"/>
</dbReference>
<accession>A0A858RD95</accession>
<gene>
    <name evidence="3" type="ORF">HHL09_02540</name>
</gene>
<dbReference type="AlphaFoldDB" id="A0A858RD95"/>
<evidence type="ECO:0000313" key="3">
    <source>
        <dbReference type="EMBL" id="QJE94702.1"/>
    </source>
</evidence>
<evidence type="ECO:0000259" key="2">
    <source>
        <dbReference type="Pfam" id="PF06439"/>
    </source>
</evidence>
<evidence type="ECO:0000256" key="1">
    <source>
        <dbReference type="SAM" id="SignalP"/>
    </source>
</evidence>
<keyword evidence="4" id="KW-1185">Reference proteome</keyword>
<dbReference type="Proteomes" id="UP000501812">
    <property type="component" value="Chromosome"/>
</dbReference>
<feature type="signal peptide" evidence="1">
    <location>
        <begin position="1"/>
        <end position="19"/>
    </location>
</feature>
<organism evidence="3 4">
    <name type="scientific">Luteolibacter luteus</name>
    <dbReference type="NCBI Taxonomy" id="2728835"/>
    <lineage>
        <taxon>Bacteria</taxon>
        <taxon>Pseudomonadati</taxon>
        <taxon>Verrucomicrobiota</taxon>
        <taxon>Verrucomicrobiia</taxon>
        <taxon>Verrucomicrobiales</taxon>
        <taxon>Verrucomicrobiaceae</taxon>
        <taxon>Luteolibacter</taxon>
    </lineage>
</organism>
<dbReference type="KEGG" id="luo:HHL09_02540"/>
<evidence type="ECO:0000313" key="4">
    <source>
        <dbReference type="Proteomes" id="UP000501812"/>
    </source>
</evidence>
<feature type="chain" id="PRO_5032297274" evidence="1">
    <location>
        <begin position="20"/>
        <end position="208"/>
    </location>
</feature>
<dbReference type="InterPro" id="IPR010496">
    <property type="entry name" value="AL/BT2_dom"/>
</dbReference>
<protein>
    <submittedName>
        <fullName evidence="3">DUF1080 domain-containing protein</fullName>
    </submittedName>
</protein>
<dbReference type="GO" id="GO:0016787">
    <property type="term" value="F:hydrolase activity"/>
    <property type="evidence" value="ECO:0007669"/>
    <property type="project" value="InterPro"/>
</dbReference>
<feature type="domain" description="3-keto-alpha-glucoside-1,2-lyase/3-keto-2-hydroxy-glucal hydratase" evidence="2">
    <location>
        <begin position="22"/>
        <end position="202"/>
    </location>
</feature>
<name>A0A858RD95_9BACT</name>
<reference evidence="3 4" key="1">
    <citation type="submission" date="2020-04" db="EMBL/GenBank/DDBJ databases">
        <title>Luteolibacter sp. G-1-1-1 isolated from soil.</title>
        <authorList>
            <person name="Dahal R.H."/>
        </authorList>
    </citation>
    <scope>NUCLEOTIDE SEQUENCE [LARGE SCALE GENOMIC DNA]</scope>
    <source>
        <strain evidence="3 4">G-1-1-1</strain>
    </source>
</reference>
<dbReference type="EMBL" id="CP051774">
    <property type="protein sequence ID" value="QJE94702.1"/>
    <property type="molecule type" value="Genomic_DNA"/>
</dbReference>
<proteinExistence type="predicted"/>
<keyword evidence="1" id="KW-0732">Signal</keyword>
<dbReference type="Pfam" id="PF06439">
    <property type="entry name" value="3keto-disac_hyd"/>
    <property type="match status" value="1"/>
</dbReference>